<proteinExistence type="predicted"/>
<evidence type="ECO:0008006" key="3">
    <source>
        <dbReference type="Google" id="ProtNLM"/>
    </source>
</evidence>
<reference evidence="1 2" key="1">
    <citation type="submission" date="2020-08" db="EMBL/GenBank/DDBJ databases">
        <title>Functional genomics of gut bacteria from endangered species of beetles.</title>
        <authorList>
            <person name="Carlos-Shanley C."/>
        </authorList>
    </citation>
    <scope>NUCLEOTIDE SEQUENCE [LARGE SCALE GENOMIC DNA]</scope>
    <source>
        <strain evidence="1 2">S00179</strain>
    </source>
</reference>
<gene>
    <name evidence="1" type="ORF">HNP46_001988</name>
</gene>
<protein>
    <recommendedName>
        <fullName evidence="3">DUF1615 domain-containing protein</fullName>
    </recommendedName>
</protein>
<dbReference type="EMBL" id="JACHLI010000006">
    <property type="protein sequence ID" value="MBB4863141.1"/>
    <property type="molecule type" value="Genomic_DNA"/>
</dbReference>
<dbReference type="InterPro" id="IPR011673">
    <property type="entry name" value="DUF1615"/>
</dbReference>
<evidence type="ECO:0000313" key="1">
    <source>
        <dbReference type="EMBL" id="MBB4863141.1"/>
    </source>
</evidence>
<organism evidence="1 2">
    <name type="scientific">Pseudomonas nitroreducens</name>
    <dbReference type="NCBI Taxonomy" id="46680"/>
    <lineage>
        <taxon>Bacteria</taxon>
        <taxon>Pseudomonadati</taxon>
        <taxon>Pseudomonadota</taxon>
        <taxon>Gammaproteobacteria</taxon>
        <taxon>Pseudomonadales</taxon>
        <taxon>Pseudomonadaceae</taxon>
        <taxon>Pseudomonas</taxon>
    </lineage>
</organism>
<name>A0A7W7KI01_PSENT</name>
<dbReference type="Pfam" id="PF07759">
    <property type="entry name" value="DUF1615"/>
    <property type="match status" value="1"/>
</dbReference>
<sequence length="380" mass="41469">MTAAALTADSFSLKRPSPRLLHLLGAAALLALAGCGTRAPSVPEPTPEEVRGKLAQLIPAGASDRQGWAKDIQVAFTTQRIAASTENLCSVVAITEQESNFKADPPVPGLGKIARAEIDRRAGKLHVPGFLIDTALALKSPTGRSYSQRLAGAKTERELSAIFDDFIGGVPLGQQLFGRFNPVHTGGPMQVSIEFAQAHAEGYPYPVDGSIRREVFSRRGGMYFGIYHLLGYPVNYPRQLYRFADFNAGWYASRNAAFQRAVTDVTGITLALDGDLILYGSYDAGSTEKAVRTLAPKLGMSEREIRRDLELGDKPEFTKSELYTKVFALAERSAGKSLPRAMLPGITLHSPKITRQLTTAWFAQRVDERYQRCLARAPRS</sequence>
<dbReference type="AlphaFoldDB" id="A0A7W7KI01"/>
<comment type="caution">
    <text evidence="1">The sequence shown here is derived from an EMBL/GenBank/DDBJ whole genome shotgun (WGS) entry which is preliminary data.</text>
</comment>
<evidence type="ECO:0000313" key="2">
    <source>
        <dbReference type="Proteomes" id="UP000566995"/>
    </source>
</evidence>
<accession>A0A7W7KI01</accession>
<dbReference type="Proteomes" id="UP000566995">
    <property type="component" value="Unassembled WGS sequence"/>
</dbReference>